<dbReference type="AlphaFoldDB" id="U9ULR2"/>
<sequence>MWLDERINKSVKLPVFSTCCAKGKVILPFLQELPSPLNTLLTGTDPRSCTFRQNIRILREFFYLKFRVGNTIVNFSVPIFFEREDNFLDNLLNLFVKFAHLLNIYHLHGEMYHRIGSLSPNSETQPQFAQIYIYDTDHEIQNKLNIMPGLDPMILGELQQMLHDINPYVNQFRQAGNLLKHNPSLDLKLVITNNRTKDPQRYNTPNASEVAAIMIGNGQEIEHQNRDIVLQPHEGNIKQISELHCAYTPLHYVLMFPRGEDGWHPKIPIYNKNDNISIHGNNNEVLEIYSDNDETDEKYVTAMNYFAYRLQIGHPNEATTLHYFG</sequence>
<dbReference type="eggNOG" id="KOG0987">
    <property type="taxonomic scope" value="Eukaryota"/>
</dbReference>
<dbReference type="HOGENOM" id="CLU_001324_5_1_1"/>
<organism evidence="1">
    <name type="scientific">Rhizophagus irregularis (strain DAOM 181602 / DAOM 197198 / MUCL 43194)</name>
    <name type="common">Arbuscular mycorrhizal fungus</name>
    <name type="synonym">Glomus intraradices</name>
    <dbReference type="NCBI Taxonomy" id="747089"/>
    <lineage>
        <taxon>Eukaryota</taxon>
        <taxon>Fungi</taxon>
        <taxon>Fungi incertae sedis</taxon>
        <taxon>Mucoromycota</taxon>
        <taxon>Glomeromycotina</taxon>
        <taxon>Glomeromycetes</taxon>
        <taxon>Glomerales</taxon>
        <taxon>Glomeraceae</taxon>
        <taxon>Rhizophagus</taxon>
    </lineage>
</organism>
<dbReference type="PANTHER" id="PTHR45786">
    <property type="entry name" value="DNA BINDING PROTEIN-LIKE"/>
    <property type="match status" value="1"/>
</dbReference>
<dbReference type="VEuPathDB" id="FungiDB:RhiirFUN_015056"/>
<evidence type="ECO:0000313" key="1">
    <source>
        <dbReference type="EMBL" id="ESA21335.1"/>
    </source>
</evidence>
<protein>
    <recommendedName>
        <fullName evidence="2">Helitron helicase-like domain-containing protein</fullName>
    </recommendedName>
</protein>
<proteinExistence type="predicted"/>
<reference evidence="1" key="1">
    <citation type="submission" date="2013-07" db="EMBL/GenBank/DDBJ databases">
        <title>The genome of an arbuscular mycorrhizal fungus provides insights into the evolution of the oldest plant symbiosis.</title>
        <authorList>
            <consortium name="DOE Joint Genome Institute"/>
            <person name="Tisserant E."/>
            <person name="Malbreil M."/>
            <person name="Kuo A."/>
            <person name="Kohler A."/>
            <person name="Symeonidi A."/>
            <person name="Balestrini R."/>
            <person name="Charron P."/>
            <person name="Duensing N."/>
            <person name="Frei-dit-Frey N."/>
            <person name="Gianinazzi-Pearson V."/>
            <person name="Gilbert B."/>
            <person name="Handa Y."/>
            <person name="Hijri M."/>
            <person name="Kaul R."/>
            <person name="Kawaguchi M."/>
            <person name="Krajinski F."/>
            <person name="Lammers P."/>
            <person name="Lapierre D."/>
            <person name="Masclaux F.G."/>
            <person name="Murat C."/>
            <person name="Morin E."/>
            <person name="Ndikumana S."/>
            <person name="Pagni M."/>
            <person name="Petitpierre D."/>
            <person name="Requena N."/>
            <person name="Rosikiewicz P."/>
            <person name="Riley R."/>
            <person name="Saito K."/>
            <person name="San Clemente H."/>
            <person name="Shapiro H."/>
            <person name="van Tuinen D."/>
            <person name="Becard G."/>
            <person name="Bonfante P."/>
            <person name="Paszkowski U."/>
            <person name="Shachar-Hill Y."/>
            <person name="Young J.P."/>
            <person name="Sanders I.R."/>
            <person name="Henrissat B."/>
            <person name="Rensing S.A."/>
            <person name="Grigoriev I.V."/>
            <person name="Corradi N."/>
            <person name="Roux C."/>
            <person name="Martin F."/>
        </authorList>
    </citation>
    <scope>NUCLEOTIDE SEQUENCE</scope>
    <source>
        <strain evidence="1">DAOM 197198</strain>
    </source>
</reference>
<dbReference type="EMBL" id="KI276509">
    <property type="protein sequence ID" value="ESA21335.1"/>
    <property type="molecule type" value="Genomic_DNA"/>
</dbReference>
<evidence type="ECO:0008006" key="2">
    <source>
        <dbReference type="Google" id="ProtNLM"/>
    </source>
</evidence>
<name>U9ULR2_RHIID</name>
<gene>
    <name evidence="1" type="ORF">GLOINDRAFT_17574</name>
</gene>
<dbReference type="PANTHER" id="PTHR45786:SF74">
    <property type="entry name" value="ATP-DEPENDENT DNA HELICASE"/>
    <property type="match status" value="1"/>
</dbReference>
<accession>U9ULR2</accession>